<organism evidence="14 15">
    <name type="scientific">Syntrophaceticus schinkii</name>
    <dbReference type="NCBI Taxonomy" id="499207"/>
    <lineage>
        <taxon>Bacteria</taxon>
        <taxon>Bacillati</taxon>
        <taxon>Bacillota</taxon>
        <taxon>Clostridia</taxon>
        <taxon>Thermoanaerobacterales</taxon>
        <taxon>Thermoanaerobacterales Family III. Incertae Sedis</taxon>
        <taxon>Syntrophaceticus</taxon>
    </lineage>
</organism>
<feature type="transmembrane region" description="Helical" evidence="11">
    <location>
        <begin position="222"/>
        <end position="250"/>
    </location>
</feature>
<evidence type="ECO:0000256" key="7">
    <source>
        <dbReference type="ARBA" id="ARBA00022989"/>
    </source>
</evidence>
<comment type="similarity">
    <text evidence="2 10">Belongs to the ABC-4 integral membrane protein family. FtsX subfamily.</text>
</comment>
<dbReference type="AlphaFoldDB" id="A0A0B7MDY5"/>
<feature type="domain" description="FtsX extracellular" evidence="13">
    <location>
        <begin position="63"/>
        <end position="156"/>
    </location>
</feature>
<dbReference type="PIRSF" id="PIRSF003097">
    <property type="entry name" value="FtsX"/>
    <property type="match status" value="1"/>
</dbReference>
<evidence type="ECO:0000313" key="15">
    <source>
        <dbReference type="Proteomes" id="UP000046155"/>
    </source>
</evidence>
<feature type="transmembrane region" description="Helical" evidence="11">
    <location>
        <begin position="176"/>
        <end position="201"/>
    </location>
</feature>
<name>A0A0B7MDY5_9FIRM</name>
<keyword evidence="5 10" id="KW-0132">Cell division</keyword>
<dbReference type="InterPro" id="IPR058204">
    <property type="entry name" value="FtsX_firmicutes-type"/>
</dbReference>
<dbReference type="Pfam" id="PF18075">
    <property type="entry name" value="FtsX_ECD"/>
    <property type="match status" value="1"/>
</dbReference>
<dbReference type="NCBIfam" id="NF038347">
    <property type="entry name" value="FtsX_Gpos"/>
    <property type="match status" value="1"/>
</dbReference>
<feature type="transmembrane region" description="Helical" evidence="11">
    <location>
        <begin position="26"/>
        <end position="50"/>
    </location>
</feature>
<accession>A0A0B7MDY5</accession>
<comment type="function">
    <text evidence="10">Part of the ABC transporter FtsEX involved in asymmetric cellular division facilitating the initiation of sporulation.</text>
</comment>
<dbReference type="GO" id="GO:0051301">
    <property type="term" value="P:cell division"/>
    <property type="evidence" value="ECO:0007669"/>
    <property type="project" value="UniProtKB-KW"/>
</dbReference>
<evidence type="ECO:0000256" key="9">
    <source>
        <dbReference type="ARBA" id="ARBA00023306"/>
    </source>
</evidence>
<evidence type="ECO:0000256" key="3">
    <source>
        <dbReference type="ARBA" id="ARBA00021907"/>
    </source>
</evidence>
<dbReference type="Pfam" id="PF02687">
    <property type="entry name" value="FtsX"/>
    <property type="match status" value="1"/>
</dbReference>
<evidence type="ECO:0000256" key="1">
    <source>
        <dbReference type="ARBA" id="ARBA00004651"/>
    </source>
</evidence>
<evidence type="ECO:0000256" key="2">
    <source>
        <dbReference type="ARBA" id="ARBA00007379"/>
    </source>
</evidence>
<evidence type="ECO:0000256" key="5">
    <source>
        <dbReference type="ARBA" id="ARBA00022618"/>
    </source>
</evidence>
<reference evidence="15" key="1">
    <citation type="submission" date="2015-01" db="EMBL/GenBank/DDBJ databases">
        <authorList>
            <person name="Manzoor Shahid"/>
            <person name="Zubair Saima"/>
        </authorList>
    </citation>
    <scope>NUCLEOTIDE SEQUENCE [LARGE SCALE GENOMIC DNA]</scope>
    <source>
        <strain evidence="15">Sp3</strain>
    </source>
</reference>
<evidence type="ECO:0000256" key="8">
    <source>
        <dbReference type="ARBA" id="ARBA00023136"/>
    </source>
</evidence>
<dbReference type="PANTHER" id="PTHR47755:SF1">
    <property type="entry name" value="CELL DIVISION PROTEIN FTSX"/>
    <property type="match status" value="1"/>
</dbReference>
<evidence type="ECO:0000256" key="11">
    <source>
        <dbReference type="SAM" id="Phobius"/>
    </source>
</evidence>
<dbReference type="InterPro" id="IPR003838">
    <property type="entry name" value="ABC3_permease_C"/>
</dbReference>
<keyword evidence="7 11" id="KW-1133">Transmembrane helix</keyword>
<keyword evidence="15" id="KW-1185">Reference proteome</keyword>
<evidence type="ECO:0000313" key="14">
    <source>
        <dbReference type="EMBL" id="CEO88260.1"/>
    </source>
</evidence>
<feature type="domain" description="ABC3 transporter permease C-terminal" evidence="12">
    <location>
        <begin position="179"/>
        <end position="297"/>
    </location>
</feature>
<dbReference type="EMBL" id="CDRZ01000078">
    <property type="protein sequence ID" value="CEO88260.1"/>
    <property type="molecule type" value="Genomic_DNA"/>
</dbReference>
<protein>
    <recommendedName>
        <fullName evidence="3 10">Cell division protein FtsX</fullName>
    </recommendedName>
</protein>
<evidence type="ECO:0000256" key="6">
    <source>
        <dbReference type="ARBA" id="ARBA00022692"/>
    </source>
</evidence>
<dbReference type="Gene3D" id="3.30.70.3040">
    <property type="match status" value="1"/>
</dbReference>
<evidence type="ECO:0000256" key="4">
    <source>
        <dbReference type="ARBA" id="ARBA00022475"/>
    </source>
</evidence>
<evidence type="ECO:0000259" key="12">
    <source>
        <dbReference type="Pfam" id="PF02687"/>
    </source>
</evidence>
<evidence type="ECO:0000259" key="13">
    <source>
        <dbReference type="Pfam" id="PF18075"/>
    </source>
</evidence>
<gene>
    <name evidence="14" type="ORF">SSCH_1690003</name>
</gene>
<comment type="subcellular location">
    <subcellularLocation>
        <location evidence="1">Cell membrane</location>
        <topology evidence="1">Multi-pass membrane protein</topology>
    </subcellularLocation>
</comment>
<evidence type="ECO:0000256" key="10">
    <source>
        <dbReference type="PIRNR" id="PIRNR003097"/>
    </source>
</evidence>
<dbReference type="InterPro" id="IPR040690">
    <property type="entry name" value="FtsX_ECD"/>
</dbReference>
<sequence length="299" mass="33259">MFTLMLLRQVYYILQEVFRSFRRNSLLNFAAVGTTAISLFVLGAGMLLVINTNQIAREVESNIEITVYLKMDTTEKEALSLEPLFSRISGVKEVEFIPRDEALASLEEQLGEETNYRDSIGDVNPLPDAYRIKTHDPHDVSAVAAEVKRFPGVEGVRYEQGALEKLLKLTKWAHTIGLIIIALLGTSAIFLIATTTRLTFFARRREINIMKYVGATDWFIRWPFLLEGIVLGCVGALLAVGVLFLSYGTLTAKLQETIPFLPLVSAGRNLLWVFEGLLAGGIVLGAMGSLISVRKYLQV</sequence>
<keyword evidence="8 10" id="KW-0472">Membrane</keyword>
<keyword evidence="9 10" id="KW-0131">Cell cycle</keyword>
<dbReference type="InterPro" id="IPR004513">
    <property type="entry name" value="FtsX"/>
</dbReference>
<feature type="transmembrane region" description="Helical" evidence="11">
    <location>
        <begin position="270"/>
        <end position="293"/>
    </location>
</feature>
<keyword evidence="6 11" id="KW-0812">Transmembrane</keyword>
<dbReference type="GO" id="GO:0005886">
    <property type="term" value="C:plasma membrane"/>
    <property type="evidence" value="ECO:0007669"/>
    <property type="project" value="UniProtKB-SubCell"/>
</dbReference>
<dbReference type="Proteomes" id="UP000046155">
    <property type="component" value="Unassembled WGS sequence"/>
</dbReference>
<keyword evidence="4 10" id="KW-1003">Cell membrane</keyword>
<proteinExistence type="inferred from homology"/>
<dbReference type="PANTHER" id="PTHR47755">
    <property type="entry name" value="CELL DIVISION PROTEIN FTSX"/>
    <property type="match status" value="1"/>
</dbReference>